<dbReference type="Proteomes" id="UP000886520">
    <property type="component" value="Chromosome 15"/>
</dbReference>
<evidence type="ECO:0000313" key="13">
    <source>
        <dbReference type="EMBL" id="KAI5069455.1"/>
    </source>
</evidence>
<dbReference type="PANTHER" id="PTHR30544">
    <property type="entry name" value="23S RRNA METHYLTRANSFERASE"/>
    <property type="match status" value="1"/>
</dbReference>
<dbReference type="SUPFAM" id="SSF102114">
    <property type="entry name" value="Radical SAM enzymes"/>
    <property type="match status" value="1"/>
</dbReference>
<name>A0A9D4UKD1_ADICA</name>
<dbReference type="InterPro" id="IPR004383">
    <property type="entry name" value="rRNA_lsu_MTrfase_RlmN/Cfr"/>
</dbReference>
<dbReference type="SFLD" id="SFLDS00029">
    <property type="entry name" value="Radical_SAM"/>
    <property type="match status" value="1"/>
</dbReference>
<dbReference type="InterPro" id="IPR027492">
    <property type="entry name" value="RNA_MTrfase_RlmN"/>
</dbReference>
<dbReference type="SFLD" id="SFLDF00275">
    <property type="entry name" value="adenosine_C2_methyltransferase"/>
    <property type="match status" value="1"/>
</dbReference>
<keyword evidence="7" id="KW-0808">Transferase</keyword>
<comment type="cofactor">
    <cofactor evidence="1">
        <name>[4Fe-4S] cluster</name>
        <dbReference type="ChEBI" id="CHEBI:49883"/>
    </cofactor>
</comment>
<keyword evidence="3" id="KW-0004">4Fe-4S</keyword>
<dbReference type="PROSITE" id="PS51918">
    <property type="entry name" value="RADICAL_SAM"/>
    <property type="match status" value="1"/>
</dbReference>
<evidence type="ECO:0000313" key="14">
    <source>
        <dbReference type="Proteomes" id="UP000886520"/>
    </source>
</evidence>
<dbReference type="Gene3D" id="3.20.20.70">
    <property type="entry name" value="Aldolase class I"/>
    <property type="match status" value="1"/>
</dbReference>
<evidence type="ECO:0000256" key="3">
    <source>
        <dbReference type="ARBA" id="ARBA00022485"/>
    </source>
</evidence>
<dbReference type="NCBIfam" id="TIGR00048">
    <property type="entry name" value="rRNA_mod_RlmN"/>
    <property type="match status" value="1"/>
</dbReference>
<evidence type="ECO:0000256" key="5">
    <source>
        <dbReference type="ARBA" id="ARBA00022552"/>
    </source>
</evidence>
<dbReference type="InterPro" id="IPR058240">
    <property type="entry name" value="rSAM_sf"/>
</dbReference>
<evidence type="ECO:0000256" key="2">
    <source>
        <dbReference type="ARBA" id="ARBA00004496"/>
    </source>
</evidence>
<keyword evidence="11" id="KW-0411">Iron-sulfur</keyword>
<dbReference type="CDD" id="cd01335">
    <property type="entry name" value="Radical_SAM"/>
    <property type="match status" value="1"/>
</dbReference>
<dbReference type="EMBL" id="JABFUD020000015">
    <property type="protein sequence ID" value="KAI5069455.1"/>
    <property type="molecule type" value="Genomic_DNA"/>
</dbReference>
<keyword evidence="4" id="KW-0963">Cytoplasm</keyword>
<dbReference type="OrthoDB" id="204498at2759"/>
<evidence type="ECO:0000256" key="8">
    <source>
        <dbReference type="ARBA" id="ARBA00022691"/>
    </source>
</evidence>
<dbReference type="PIRSF" id="PIRSF006004">
    <property type="entry name" value="CHP00048"/>
    <property type="match status" value="1"/>
</dbReference>
<gene>
    <name evidence="13" type="ORF">GOP47_0015756</name>
</gene>
<keyword evidence="14" id="KW-1185">Reference proteome</keyword>
<evidence type="ECO:0000256" key="1">
    <source>
        <dbReference type="ARBA" id="ARBA00001966"/>
    </source>
</evidence>
<dbReference type="PANTHER" id="PTHR30544:SF8">
    <property type="entry name" value="RADICAL SAM SUPERFAMILY PROTEIN"/>
    <property type="match status" value="1"/>
</dbReference>
<dbReference type="InterPro" id="IPR013785">
    <property type="entry name" value="Aldolase_TIM"/>
</dbReference>
<dbReference type="AlphaFoldDB" id="A0A9D4UKD1"/>
<evidence type="ECO:0000256" key="6">
    <source>
        <dbReference type="ARBA" id="ARBA00022603"/>
    </source>
</evidence>
<dbReference type="GO" id="GO:0046872">
    <property type="term" value="F:metal ion binding"/>
    <property type="evidence" value="ECO:0007669"/>
    <property type="project" value="UniProtKB-KW"/>
</dbReference>
<keyword evidence="8" id="KW-0949">S-adenosyl-L-methionine</keyword>
<keyword evidence="5" id="KW-0698">rRNA processing</keyword>
<dbReference type="GO" id="GO:0030488">
    <property type="term" value="P:tRNA methylation"/>
    <property type="evidence" value="ECO:0007669"/>
    <property type="project" value="InterPro"/>
</dbReference>
<organism evidence="13 14">
    <name type="scientific">Adiantum capillus-veneris</name>
    <name type="common">Maidenhair fern</name>
    <dbReference type="NCBI Taxonomy" id="13818"/>
    <lineage>
        <taxon>Eukaryota</taxon>
        <taxon>Viridiplantae</taxon>
        <taxon>Streptophyta</taxon>
        <taxon>Embryophyta</taxon>
        <taxon>Tracheophyta</taxon>
        <taxon>Polypodiopsida</taxon>
        <taxon>Polypodiidae</taxon>
        <taxon>Polypodiales</taxon>
        <taxon>Pteridineae</taxon>
        <taxon>Pteridaceae</taxon>
        <taxon>Vittarioideae</taxon>
        <taxon>Adiantum</taxon>
    </lineage>
</organism>
<feature type="domain" description="Radical SAM core" evidence="12">
    <location>
        <begin position="114"/>
        <end position="343"/>
    </location>
</feature>
<comment type="caution">
    <text evidence="13">The sequence shown here is derived from an EMBL/GenBank/DDBJ whole genome shotgun (WGS) entry which is preliminary data.</text>
</comment>
<evidence type="ECO:0000256" key="11">
    <source>
        <dbReference type="ARBA" id="ARBA00023014"/>
    </source>
</evidence>
<reference evidence="13" key="1">
    <citation type="submission" date="2021-01" db="EMBL/GenBank/DDBJ databases">
        <title>Adiantum capillus-veneris genome.</title>
        <authorList>
            <person name="Fang Y."/>
            <person name="Liao Q."/>
        </authorList>
    </citation>
    <scope>NUCLEOTIDE SEQUENCE</scope>
    <source>
        <strain evidence="13">H3</strain>
        <tissue evidence="13">Leaf</tissue>
    </source>
</reference>
<dbReference type="GO" id="GO:0005737">
    <property type="term" value="C:cytoplasm"/>
    <property type="evidence" value="ECO:0007669"/>
    <property type="project" value="UniProtKB-SubCell"/>
</dbReference>
<keyword evidence="10" id="KW-0408">Iron</keyword>
<dbReference type="GO" id="GO:0070475">
    <property type="term" value="P:rRNA base methylation"/>
    <property type="evidence" value="ECO:0007669"/>
    <property type="project" value="InterPro"/>
</dbReference>
<dbReference type="InterPro" id="IPR040072">
    <property type="entry name" value="Methyltransferase_A"/>
</dbReference>
<dbReference type="FunFam" id="3.20.20.70:FF:000164">
    <property type="entry name" value="23S rRNA methyltransferase"/>
    <property type="match status" value="1"/>
</dbReference>
<dbReference type="Pfam" id="PF04055">
    <property type="entry name" value="Radical_SAM"/>
    <property type="match status" value="1"/>
</dbReference>
<comment type="subcellular location">
    <subcellularLocation>
        <location evidence="2">Cytoplasm</location>
    </subcellularLocation>
</comment>
<dbReference type="SFLD" id="SFLDG01062">
    <property type="entry name" value="methyltransferase_(Class_A)"/>
    <property type="match status" value="1"/>
</dbReference>
<evidence type="ECO:0000259" key="12">
    <source>
        <dbReference type="PROSITE" id="PS51918"/>
    </source>
</evidence>
<evidence type="ECO:0000256" key="9">
    <source>
        <dbReference type="ARBA" id="ARBA00022723"/>
    </source>
</evidence>
<keyword evidence="6" id="KW-0489">Methyltransferase</keyword>
<evidence type="ECO:0000256" key="4">
    <source>
        <dbReference type="ARBA" id="ARBA00022490"/>
    </source>
</evidence>
<dbReference type="GO" id="GO:0051539">
    <property type="term" value="F:4 iron, 4 sulfur cluster binding"/>
    <property type="evidence" value="ECO:0007669"/>
    <property type="project" value="UniProtKB-KW"/>
</dbReference>
<evidence type="ECO:0000256" key="7">
    <source>
        <dbReference type="ARBA" id="ARBA00022679"/>
    </source>
</evidence>
<keyword evidence="9" id="KW-0479">Metal-binding</keyword>
<accession>A0A9D4UKD1</accession>
<proteinExistence type="predicted"/>
<dbReference type="GO" id="GO:0008173">
    <property type="term" value="F:RNA methyltransferase activity"/>
    <property type="evidence" value="ECO:0007669"/>
    <property type="project" value="InterPro"/>
</dbReference>
<sequence>MVDERRYSIFDEKILRDELDALHANPVHIDSTWRFILAHKNAEAYDTPDLPLRVRTLFSTKFKTMTSYVHTQHDSLDGRTTKLLIKFQNGLSAEAVIIRHDSSAGKYAGGPRTGAARATLCVSSQVGCKMGCTFCATGTMGFKGNLSAGEIVEQLVHASQITSIRNVVFMGMGEPMNNYFAVVQAVKTMTGRCFQLSRKHITVSTVGIIPKIIALKADLPDVSLAISLHAPTQELRAEIVPAARSFPLSKLIAAVDAYLVGSKSTVFMEYVMLAAVNDGQEHAHQMGKLLNGRKVVVNLIPYNPTTVTMQFKASGSTEVLKFQKILKEVYGIRTTVRQEMGQDIDGACGQLHVSHLSNKPSRPNSTVLDIEDLGLIK</sequence>
<evidence type="ECO:0000256" key="10">
    <source>
        <dbReference type="ARBA" id="ARBA00023004"/>
    </source>
</evidence>
<protein>
    <recommendedName>
        <fullName evidence="12">Radical SAM core domain-containing protein</fullName>
    </recommendedName>
</protein>
<dbReference type="InterPro" id="IPR007197">
    <property type="entry name" value="rSAM"/>
</dbReference>